<accession>A0A164E8P1</accession>
<reference evidence="5" key="1">
    <citation type="submission" date="2016-04" db="EMBL/GenBank/DDBJ databases">
        <authorList>
            <person name="Strapagiel D."/>
            <person name="Borowka P."/>
            <person name="Marciniak B."/>
            <person name="Bakula Z."/>
            <person name="Van Ingen J."/>
            <person name="Safianowska A."/>
            <person name="Dziadek J."/>
            <person name="Jagielski T."/>
        </authorList>
    </citation>
    <scope>NUCLEOTIDE SEQUENCE [LARGE SCALE GENOMIC DNA]</scope>
    <source>
        <strain evidence="5">1010001458</strain>
    </source>
</reference>
<proteinExistence type="predicted"/>
<dbReference type="Gene3D" id="3.40.50.300">
    <property type="entry name" value="P-loop containing nucleotide triphosphate hydrolases"/>
    <property type="match status" value="1"/>
</dbReference>
<dbReference type="InterPro" id="IPR041617">
    <property type="entry name" value="TPR_MalT"/>
</dbReference>
<dbReference type="InterPro" id="IPR011990">
    <property type="entry name" value="TPR-like_helical_dom_sf"/>
</dbReference>
<evidence type="ECO:0000313" key="5">
    <source>
        <dbReference type="Proteomes" id="UP000077342"/>
    </source>
</evidence>
<evidence type="ECO:0000259" key="2">
    <source>
        <dbReference type="Pfam" id="PF17874"/>
    </source>
</evidence>
<dbReference type="Pfam" id="PF17874">
    <property type="entry name" value="TPR_MalT"/>
    <property type="match status" value="1"/>
</dbReference>
<dbReference type="Gene3D" id="1.25.40.10">
    <property type="entry name" value="Tetratricopeptide repeat domain"/>
    <property type="match status" value="1"/>
</dbReference>
<evidence type="ECO:0000259" key="3">
    <source>
        <dbReference type="Pfam" id="PF25873"/>
    </source>
</evidence>
<comment type="caution">
    <text evidence="4">The sequence shown here is derived from an EMBL/GenBank/DDBJ whole genome shotgun (WGS) entry which is preliminary data.</text>
</comment>
<dbReference type="InterPro" id="IPR027417">
    <property type="entry name" value="P-loop_NTPase"/>
</dbReference>
<name>A0A164E8P1_9MYCO</name>
<dbReference type="Proteomes" id="UP000077342">
    <property type="component" value="Unassembled WGS sequence"/>
</dbReference>
<feature type="domain" description="MalT-like TPR region" evidence="2">
    <location>
        <begin position="559"/>
        <end position="818"/>
    </location>
</feature>
<sequence>MAAVLGSYLTIIGFCMALLSPVLIPAVIHGFHAYTDWRRADLPRQGILDRLGSGPRPKLVLIHAPGGYGKSTVAKQWVKTLTKQKVKTAWLAIDSDDNNAVWFLTHLIKAVRGTLPELADRLQQEFEGHLENVQQHVLYALLHGLHSDQQTLALVIDDWHRVDNSETMSALAYLIENGCHHLHLVVTSRTRDGLPLDGLSAEGELTEIDESLLKFDVDESRALLVKRRGLKLTPANVAELEESTGGRAAALQLASLSLRDQADPAALIENLSGRHEAHEAIDDYLASNVLDNLEPDLLDFLLSTCITKQICSGLATALTNNQDSQGLLEEIEKRNLFLRRIDAKGSWFQYHDLFADFLLHRLERDAVDRIPGLRRRAAQWFIEHEMLSQAVDQLLLAGDARQAVDAVEQAAGDLHEQNKMHTLIGLAAKLPAQYADVRPRLQADLAWANVALSRSAGVLEALRLAENAIDSVPSDQAGDLRAELDLIVAILAAFQDRVHPSADAAVQACVDRADTLRPWILCRAADLASFCALRVWDFDDALRWQTWARPFHQRTSGALSVTYGHCLAAIAANEQLDVAGAEAHLRHGIRIALLPSGRPTYIAKIAGSLLGQLLYERGQLDEAEALLDDAYELGAEGGIVDIMFATFGTGARLKMARGDKTAADRRIAEGLEIATAAQLPRLEARLIYERVRLAAMSIEGIDEGLAARVVGQGAHALDGIGYETAELREDSEIRLLLRDGSHSALSAACERARAQLGRVDQGKRPRAHLGATLQLALCLAVAGDTGEAQRVLAPALRTCAALGLSRLLIDEGPQLLRLAQDTAATDEFSSSDPTSQRVQDFVSSTAASNMAASLKISTV</sequence>
<feature type="domain" description="Orc1-like AAA ATPase" evidence="1">
    <location>
        <begin position="54"/>
        <end position="185"/>
    </location>
</feature>
<protein>
    <recommendedName>
        <fullName evidence="6">Serine/threonine-protein kinase PknK</fullName>
    </recommendedName>
</protein>
<feature type="domain" description="MalT-like winged helix" evidence="3">
    <location>
        <begin position="287"/>
        <end position="368"/>
    </location>
</feature>
<dbReference type="InterPro" id="IPR059106">
    <property type="entry name" value="WHD_MalT"/>
</dbReference>
<gene>
    <name evidence="4" type="ORF">A4G28_20930</name>
</gene>
<keyword evidence="5" id="KW-1185">Reference proteome</keyword>
<evidence type="ECO:0000313" key="4">
    <source>
        <dbReference type="EMBL" id="KZS67179.1"/>
    </source>
</evidence>
<dbReference type="AlphaFoldDB" id="A0A164E8P1"/>
<dbReference type="InterPro" id="IPR041664">
    <property type="entry name" value="AAA_16"/>
</dbReference>
<organism evidence="4 5">
    <name type="scientific">Mycobacterium ostraviense</name>
    <dbReference type="NCBI Taxonomy" id="2738409"/>
    <lineage>
        <taxon>Bacteria</taxon>
        <taxon>Bacillati</taxon>
        <taxon>Actinomycetota</taxon>
        <taxon>Actinomycetes</taxon>
        <taxon>Mycobacteriales</taxon>
        <taxon>Mycobacteriaceae</taxon>
        <taxon>Mycobacterium</taxon>
    </lineage>
</organism>
<dbReference type="Pfam" id="PF13191">
    <property type="entry name" value="AAA_16"/>
    <property type="match status" value="1"/>
</dbReference>
<evidence type="ECO:0000259" key="1">
    <source>
        <dbReference type="Pfam" id="PF13191"/>
    </source>
</evidence>
<dbReference type="EMBL" id="LWCI01000033">
    <property type="protein sequence ID" value="KZS67179.1"/>
    <property type="molecule type" value="Genomic_DNA"/>
</dbReference>
<dbReference type="SUPFAM" id="SSF52540">
    <property type="entry name" value="P-loop containing nucleoside triphosphate hydrolases"/>
    <property type="match status" value="1"/>
</dbReference>
<dbReference type="RefSeq" id="WP_075509379.1">
    <property type="nucleotide sequence ID" value="NZ_LWCI01000033.1"/>
</dbReference>
<evidence type="ECO:0008006" key="6">
    <source>
        <dbReference type="Google" id="ProtNLM"/>
    </source>
</evidence>
<dbReference type="Pfam" id="PF25873">
    <property type="entry name" value="WHD_MalT"/>
    <property type="match status" value="1"/>
</dbReference>